<name>A0A5B8T1S3_LEUPS</name>
<dbReference type="EMBL" id="CP042383">
    <property type="protein sequence ID" value="QEA42304.1"/>
    <property type="molecule type" value="Genomic_DNA"/>
</dbReference>
<sequence length="131" mass="14743">MSESVNQALLIKVIGKKLFSSTWHDYAHPYLASLLLGGIFIMLIADALITYFWIKNTKRFPFLKNIILVVGNVLVIILLGVVGNNMPRIGGTSYQGYIKYLNTRTHGMGAEAARELWNAHVNNHQFIDPNQ</sequence>
<dbReference type="RefSeq" id="WP_139968581.1">
    <property type="nucleotide sequence ID" value="NZ_BMBQ01000003.1"/>
</dbReference>
<accession>A0A5B8T1S3</accession>
<organism evidence="1 2">
    <name type="scientific">Leuconostoc pseudomesenteroides</name>
    <dbReference type="NCBI Taxonomy" id="33968"/>
    <lineage>
        <taxon>Bacteria</taxon>
        <taxon>Bacillati</taxon>
        <taxon>Bacillota</taxon>
        <taxon>Bacilli</taxon>
        <taxon>Lactobacillales</taxon>
        <taxon>Lactobacillaceae</taxon>
        <taxon>Leuconostoc</taxon>
    </lineage>
</organism>
<dbReference type="KEGG" id="lpse:FGL85_07185"/>
<protein>
    <submittedName>
        <fullName evidence="1">Uncharacterized protein</fullName>
    </submittedName>
</protein>
<evidence type="ECO:0000313" key="2">
    <source>
        <dbReference type="Proteomes" id="UP000321296"/>
    </source>
</evidence>
<gene>
    <name evidence="1" type="ORF">FGL85_07185</name>
</gene>
<dbReference type="AlphaFoldDB" id="A0A5B8T1S3"/>
<evidence type="ECO:0000313" key="1">
    <source>
        <dbReference type="EMBL" id="QEA42304.1"/>
    </source>
</evidence>
<dbReference type="Proteomes" id="UP000321296">
    <property type="component" value="Chromosome"/>
</dbReference>
<proteinExistence type="predicted"/>
<reference evidence="1 2" key="1">
    <citation type="submission" date="2019-06" db="EMBL/GenBank/DDBJ databases">
        <title>Genome analyses of bacteria isolated from kimchi.</title>
        <authorList>
            <person name="Lee S."/>
            <person name="Ahn S."/>
            <person name="Roh S."/>
        </authorList>
    </citation>
    <scope>NUCLEOTIDE SEQUENCE [LARGE SCALE GENOMIC DNA]</scope>
    <source>
        <strain evidence="1 2">CBA3630</strain>
    </source>
</reference>
<dbReference type="OrthoDB" id="10011984at2"/>